<reference evidence="3" key="2">
    <citation type="submission" date="2016-10" db="EMBL/GenBank/DDBJ databases">
        <authorList>
            <person name="de Groot N.N."/>
        </authorList>
    </citation>
    <scope>NUCLEOTIDE SEQUENCE [LARGE SCALE GENOMIC DNA]</scope>
    <source>
        <strain evidence="3">CDM_6</strain>
    </source>
</reference>
<dbReference type="Proteomes" id="UP000324021">
    <property type="component" value="Unassembled WGS sequence"/>
</dbReference>
<dbReference type="EMBL" id="FMZP01000001">
    <property type="protein sequence ID" value="SDB97902.1"/>
    <property type="molecule type" value="Genomic_DNA"/>
</dbReference>
<dbReference type="EMBL" id="FOIC01000002">
    <property type="protein sequence ID" value="SES92487.1"/>
    <property type="molecule type" value="Genomic_DNA"/>
</dbReference>
<dbReference type="OrthoDB" id="177799at2157"/>
<name>A0A1I0AE78_9EURY</name>
<gene>
    <name evidence="3" type="ORF">SAMN04488694_102335</name>
    <name evidence="2" type="ORF">SAMN05192552_100114</name>
</gene>
<dbReference type="Proteomes" id="UP000199320">
    <property type="component" value="Unassembled WGS sequence"/>
</dbReference>
<reference evidence="4 5" key="1">
    <citation type="submission" date="2016-10" db="EMBL/GenBank/DDBJ databases">
        <authorList>
            <person name="Varghese N."/>
            <person name="Submissions S."/>
        </authorList>
    </citation>
    <scope>NUCLEOTIDE SEQUENCE [LARGE SCALE GENOMIC DNA]</scope>
    <source>
        <strain evidence="2 5">CDM_1</strain>
        <strain evidence="4">CDM_6</strain>
    </source>
</reference>
<organism evidence="3 4">
    <name type="scientific">Natrinema hispanicum</name>
    <dbReference type="NCBI Taxonomy" id="392421"/>
    <lineage>
        <taxon>Archaea</taxon>
        <taxon>Methanobacteriati</taxon>
        <taxon>Methanobacteriota</taxon>
        <taxon>Stenosarchaea group</taxon>
        <taxon>Halobacteria</taxon>
        <taxon>Halobacteriales</taxon>
        <taxon>Natrialbaceae</taxon>
        <taxon>Natrinema</taxon>
    </lineage>
</organism>
<accession>A0A1I0AE78</accession>
<evidence type="ECO:0000313" key="5">
    <source>
        <dbReference type="Proteomes" id="UP000324021"/>
    </source>
</evidence>
<feature type="domain" description="DUF7344" evidence="1">
    <location>
        <begin position="23"/>
        <end position="97"/>
    </location>
</feature>
<proteinExistence type="predicted"/>
<evidence type="ECO:0000313" key="3">
    <source>
        <dbReference type="EMBL" id="SES92487.1"/>
    </source>
</evidence>
<protein>
    <recommendedName>
        <fullName evidence="1">DUF7344 domain-containing protein</fullName>
    </recommendedName>
</protein>
<evidence type="ECO:0000313" key="4">
    <source>
        <dbReference type="Proteomes" id="UP000199320"/>
    </source>
</evidence>
<evidence type="ECO:0000259" key="1">
    <source>
        <dbReference type="Pfam" id="PF24035"/>
    </source>
</evidence>
<sequence>MKTDTSNAKRTAADDRLSSNTIFELLCEDHRRYALSYLSRRVGAVRLEELIDRLAHRDGEPTPERIDRLTVEFYHNHLQKLLDAEVLRYDAEAGTVERRAAARSLDPYLELASVNDLSLAE</sequence>
<dbReference type="Pfam" id="PF24035">
    <property type="entry name" value="DUF7344"/>
    <property type="match status" value="1"/>
</dbReference>
<evidence type="ECO:0000313" key="2">
    <source>
        <dbReference type="EMBL" id="SDB97902.1"/>
    </source>
</evidence>
<dbReference type="InterPro" id="IPR055768">
    <property type="entry name" value="DUF7344"/>
</dbReference>
<keyword evidence="4" id="KW-1185">Reference proteome</keyword>
<dbReference type="AlphaFoldDB" id="A0A1I0AE78"/>
<dbReference type="RefSeq" id="WP_092930088.1">
    <property type="nucleotide sequence ID" value="NZ_FMZP01000001.1"/>
</dbReference>